<feature type="transmembrane region" description="Helical" evidence="6">
    <location>
        <begin position="87"/>
        <end position="106"/>
    </location>
</feature>
<feature type="transmembrane region" description="Helical" evidence="6">
    <location>
        <begin position="12"/>
        <end position="31"/>
    </location>
</feature>
<dbReference type="GO" id="GO:0005886">
    <property type="term" value="C:plasma membrane"/>
    <property type="evidence" value="ECO:0007669"/>
    <property type="project" value="UniProtKB-SubCell"/>
</dbReference>
<dbReference type="AlphaFoldDB" id="A0A1W1Z608"/>
<dbReference type="STRING" id="1938817.SAMN06296008_104141"/>
<dbReference type="InterPro" id="IPR001851">
    <property type="entry name" value="ABC_transp_permease"/>
</dbReference>
<keyword evidence="5 6" id="KW-0472">Membrane</keyword>
<dbReference type="PANTHER" id="PTHR30482">
    <property type="entry name" value="HIGH-AFFINITY BRANCHED-CHAIN AMINO ACID TRANSPORT SYSTEM PERMEASE"/>
    <property type="match status" value="1"/>
</dbReference>
<evidence type="ECO:0000313" key="7">
    <source>
        <dbReference type="EMBL" id="SMC43889.1"/>
    </source>
</evidence>
<keyword evidence="2" id="KW-1003">Cell membrane</keyword>
<dbReference type="InterPro" id="IPR043428">
    <property type="entry name" value="LivM-like"/>
</dbReference>
<dbReference type="PANTHER" id="PTHR30482:SF17">
    <property type="entry name" value="ABC TRANSPORTER ATP-BINDING PROTEIN"/>
    <property type="match status" value="1"/>
</dbReference>
<dbReference type="OrthoDB" id="3460090at2"/>
<keyword evidence="8" id="KW-1185">Reference proteome</keyword>
<dbReference type="EMBL" id="FWXJ01000004">
    <property type="protein sequence ID" value="SMC43889.1"/>
    <property type="molecule type" value="Genomic_DNA"/>
</dbReference>
<organism evidence="7 8">
    <name type="scientific">Polynucleobacter kasalickyi</name>
    <dbReference type="NCBI Taxonomy" id="1938817"/>
    <lineage>
        <taxon>Bacteria</taxon>
        <taxon>Pseudomonadati</taxon>
        <taxon>Pseudomonadota</taxon>
        <taxon>Betaproteobacteria</taxon>
        <taxon>Burkholderiales</taxon>
        <taxon>Burkholderiaceae</taxon>
        <taxon>Polynucleobacter</taxon>
    </lineage>
</organism>
<feature type="transmembrane region" description="Helical" evidence="6">
    <location>
        <begin position="243"/>
        <end position="266"/>
    </location>
</feature>
<dbReference type="CDD" id="cd06581">
    <property type="entry name" value="TM_PBP1_LivM_like"/>
    <property type="match status" value="1"/>
</dbReference>
<dbReference type="Pfam" id="PF02653">
    <property type="entry name" value="BPD_transp_2"/>
    <property type="match status" value="1"/>
</dbReference>
<accession>A0A1W1Z608</accession>
<feature type="transmembrane region" description="Helical" evidence="6">
    <location>
        <begin position="37"/>
        <end position="55"/>
    </location>
</feature>
<keyword evidence="3 6" id="KW-0812">Transmembrane</keyword>
<dbReference type="GO" id="GO:0015658">
    <property type="term" value="F:branched-chain amino acid transmembrane transporter activity"/>
    <property type="evidence" value="ECO:0007669"/>
    <property type="project" value="InterPro"/>
</dbReference>
<name>A0A1W1Z608_9BURK</name>
<gene>
    <name evidence="7" type="ORF">SAMN06296008_104141</name>
</gene>
<proteinExistence type="predicted"/>
<comment type="subcellular location">
    <subcellularLocation>
        <location evidence="1">Cell membrane</location>
        <topology evidence="1">Multi-pass membrane protein</topology>
    </subcellularLocation>
</comment>
<feature type="transmembrane region" description="Helical" evidence="6">
    <location>
        <begin position="113"/>
        <end position="132"/>
    </location>
</feature>
<evidence type="ECO:0000313" key="8">
    <source>
        <dbReference type="Proteomes" id="UP000192708"/>
    </source>
</evidence>
<evidence type="ECO:0000256" key="5">
    <source>
        <dbReference type="ARBA" id="ARBA00023136"/>
    </source>
</evidence>
<evidence type="ECO:0000256" key="2">
    <source>
        <dbReference type="ARBA" id="ARBA00022475"/>
    </source>
</evidence>
<dbReference type="Proteomes" id="UP000192708">
    <property type="component" value="Unassembled WGS sequence"/>
</dbReference>
<feature type="transmembrane region" description="Helical" evidence="6">
    <location>
        <begin position="196"/>
        <end position="223"/>
    </location>
</feature>
<evidence type="ECO:0000256" key="1">
    <source>
        <dbReference type="ARBA" id="ARBA00004651"/>
    </source>
</evidence>
<dbReference type="RefSeq" id="WP_084283104.1">
    <property type="nucleotide sequence ID" value="NZ_FWXJ01000004.1"/>
</dbReference>
<feature type="transmembrane region" description="Helical" evidence="6">
    <location>
        <begin position="62"/>
        <end position="81"/>
    </location>
</feature>
<evidence type="ECO:0000256" key="6">
    <source>
        <dbReference type="SAM" id="Phobius"/>
    </source>
</evidence>
<evidence type="ECO:0000256" key="3">
    <source>
        <dbReference type="ARBA" id="ARBA00022692"/>
    </source>
</evidence>
<reference evidence="7 8" key="1">
    <citation type="submission" date="2017-04" db="EMBL/GenBank/DDBJ databases">
        <authorList>
            <person name="Afonso C.L."/>
            <person name="Miller P.J."/>
            <person name="Scott M.A."/>
            <person name="Spackman E."/>
            <person name="Goraichik I."/>
            <person name="Dimitrov K.M."/>
            <person name="Suarez D.L."/>
            <person name="Swayne D.E."/>
        </authorList>
    </citation>
    <scope>NUCLEOTIDE SEQUENCE [LARGE SCALE GENOMIC DNA]</scope>
    <source>
        <strain evidence="7 8">VK13</strain>
    </source>
</reference>
<feature type="transmembrane region" description="Helical" evidence="6">
    <location>
        <begin position="156"/>
        <end position="175"/>
    </location>
</feature>
<keyword evidence="4 6" id="KW-1133">Transmembrane helix</keyword>
<sequence length="306" mass="33150">MLLKHFASKFGVLFLALLCVVLPLMVHPYFLSLMTLTFIYSIFAISIDILAGYAGRTPLCHGAIFGSAAYTAIYCVITSQYDPYTAVLLGIGMAAIIGLVFAVLAVRTSGVYFLLLTLALGMIIWGICQRWTSVTGGENGLRGNIRPDWLQSAEHFYYFSFVVLIVIGFSVLRFVKSPFGLTLKGIRESESRMRSLGYNTTLHLIIGFVISSVVAGIAGVLYALFNSFVSSSSVSLAQSVKGLLMAIMGGVGTIFGGVVGSALIISLENIISSYTERWSFVMGFMFVLAMIFIPEGIVGKLKISKK</sequence>
<evidence type="ECO:0000256" key="4">
    <source>
        <dbReference type="ARBA" id="ARBA00022989"/>
    </source>
</evidence>
<feature type="transmembrane region" description="Helical" evidence="6">
    <location>
        <begin position="278"/>
        <end position="298"/>
    </location>
</feature>
<protein>
    <submittedName>
        <fullName evidence="7">Amino acid/amide ABC transporter membrane protein 2, HAAT family</fullName>
    </submittedName>
</protein>